<dbReference type="PANTHER" id="PTHR32347">
    <property type="entry name" value="EFFLUX SYSTEM COMPONENT YKNX-RELATED"/>
    <property type="match status" value="1"/>
</dbReference>
<sequence>MTSKRERHIGELGKRQHGAGASRWWIPKAQVQGVWPRVVVWASLALLLAACNLGGSQAEPTPVAVPTYAPPDGVGTGVVAETAASAPAAAEAPAAAAPARADVALGSNTYTGEVQAEDQVTVMAEVGGQVLQVNVEVGDRVQAGETLVRIDSTTLEAQRAQALAGLEAAQAQLDLLLTKPDESDLEAARAAVAAAEAAYQRAVEGPTEEDLIVAETQLRQAEAAVKRAQAAYNQVSWNPLIAALPESLQLEQATLNLEAARAQYNKLVKGSTADVIAGAYAQLAQARATLKRLEEGPEAAQIRAAEAQVRQAETALYLAQLQLDKATVKAPVEGVVSQVNATEGAMLAPGSPVVTLLSPAVKVTIAVEEFRIATVQVGQPARIRVDAYPDRVFEGKVAIIAPALDTTTRTVQVTIRPTGDASLLVPGMFATVELLEGESS</sequence>
<comment type="subcellular location">
    <subcellularLocation>
        <location evidence="1">Cell envelope</location>
    </subcellularLocation>
</comment>
<reference evidence="7 8" key="1">
    <citation type="submission" date="2019-06" db="EMBL/GenBank/DDBJ databases">
        <title>Genome sequence of Litorilinea aerophila BAA-2444.</title>
        <authorList>
            <person name="Maclea K.S."/>
            <person name="Maurais E.G."/>
            <person name="Iannazzi L.C."/>
        </authorList>
    </citation>
    <scope>NUCLEOTIDE SEQUENCE [LARGE SCALE GENOMIC DNA]</scope>
    <source>
        <strain evidence="7 8">ATCC BAA-2444</strain>
    </source>
</reference>
<evidence type="ECO:0000259" key="5">
    <source>
        <dbReference type="Pfam" id="PF25917"/>
    </source>
</evidence>
<dbReference type="Gene3D" id="2.40.30.170">
    <property type="match status" value="1"/>
</dbReference>
<evidence type="ECO:0000256" key="2">
    <source>
        <dbReference type="ARBA" id="ARBA00009477"/>
    </source>
</evidence>
<feature type="coiled-coil region" evidence="4">
    <location>
        <begin position="211"/>
        <end position="296"/>
    </location>
</feature>
<dbReference type="InParanoid" id="A0A540VGB2"/>
<dbReference type="Gene3D" id="2.40.50.100">
    <property type="match status" value="2"/>
</dbReference>
<dbReference type="Pfam" id="PF25917">
    <property type="entry name" value="BSH_RND"/>
    <property type="match status" value="1"/>
</dbReference>
<evidence type="ECO:0000313" key="8">
    <source>
        <dbReference type="Proteomes" id="UP000317371"/>
    </source>
</evidence>
<organism evidence="7 8">
    <name type="scientific">Litorilinea aerophila</name>
    <dbReference type="NCBI Taxonomy" id="1204385"/>
    <lineage>
        <taxon>Bacteria</taxon>
        <taxon>Bacillati</taxon>
        <taxon>Chloroflexota</taxon>
        <taxon>Caldilineae</taxon>
        <taxon>Caldilineales</taxon>
        <taxon>Caldilineaceae</taxon>
        <taxon>Litorilinea</taxon>
    </lineage>
</organism>
<dbReference type="AlphaFoldDB" id="A0A540VGB2"/>
<evidence type="ECO:0000256" key="3">
    <source>
        <dbReference type="ARBA" id="ARBA00023054"/>
    </source>
</evidence>
<comment type="caution">
    <text evidence="7">The sequence shown here is derived from an EMBL/GenBank/DDBJ whole genome shotgun (WGS) entry which is preliminary data.</text>
</comment>
<dbReference type="InterPro" id="IPR058792">
    <property type="entry name" value="Beta-barrel_RND_2"/>
</dbReference>
<dbReference type="RefSeq" id="WP_141610028.1">
    <property type="nucleotide sequence ID" value="NZ_VIGC02000011.1"/>
</dbReference>
<dbReference type="OrthoDB" id="250565at2"/>
<keyword evidence="8" id="KW-1185">Reference proteome</keyword>
<dbReference type="FunFam" id="2.40.30.170:FF:000010">
    <property type="entry name" value="Efflux RND transporter periplasmic adaptor subunit"/>
    <property type="match status" value="1"/>
</dbReference>
<dbReference type="GO" id="GO:0030313">
    <property type="term" value="C:cell envelope"/>
    <property type="evidence" value="ECO:0007669"/>
    <property type="project" value="UniProtKB-SubCell"/>
</dbReference>
<dbReference type="Gene3D" id="1.10.287.470">
    <property type="entry name" value="Helix hairpin bin"/>
    <property type="match status" value="1"/>
</dbReference>
<feature type="domain" description="Multidrug resistance protein MdtA-like barrel-sandwich hybrid" evidence="5">
    <location>
        <begin position="119"/>
        <end position="351"/>
    </location>
</feature>
<comment type="similarity">
    <text evidence="2">Belongs to the membrane fusion protein (MFP) (TC 8.A.1) family.</text>
</comment>
<dbReference type="InterPro" id="IPR058625">
    <property type="entry name" value="MdtA-like_BSH"/>
</dbReference>
<dbReference type="Pfam" id="PF25954">
    <property type="entry name" value="Beta-barrel_RND_2"/>
    <property type="match status" value="1"/>
</dbReference>
<evidence type="ECO:0000259" key="6">
    <source>
        <dbReference type="Pfam" id="PF25954"/>
    </source>
</evidence>
<dbReference type="SUPFAM" id="SSF111369">
    <property type="entry name" value="HlyD-like secretion proteins"/>
    <property type="match status" value="2"/>
</dbReference>
<feature type="domain" description="CusB-like beta-barrel" evidence="6">
    <location>
        <begin position="363"/>
        <end position="434"/>
    </location>
</feature>
<keyword evidence="3 4" id="KW-0175">Coiled coil</keyword>
<evidence type="ECO:0000256" key="1">
    <source>
        <dbReference type="ARBA" id="ARBA00004196"/>
    </source>
</evidence>
<proteinExistence type="inferred from homology"/>
<gene>
    <name evidence="7" type="ORF">FKZ61_10215</name>
</gene>
<name>A0A540VGB2_9CHLR</name>
<accession>A0A540VGB2</accession>
<dbReference type="InterPro" id="IPR050465">
    <property type="entry name" value="UPF0194_transport"/>
</dbReference>
<dbReference type="EMBL" id="VIGC01000011">
    <property type="protein sequence ID" value="TQE95805.1"/>
    <property type="molecule type" value="Genomic_DNA"/>
</dbReference>
<evidence type="ECO:0000256" key="4">
    <source>
        <dbReference type="SAM" id="Coils"/>
    </source>
</evidence>
<dbReference type="Proteomes" id="UP000317371">
    <property type="component" value="Unassembled WGS sequence"/>
</dbReference>
<evidence type="ECO:0000313" key="7">
    <source>
        <dbReference type="EMBL" id="TQE95805.1"/>
    </source>
</evidence>
<protein>
    <submittedName>
        <fullName evidence="7">HlyD family efflux transporter periplasmic adaptor subunit</fullName>
    </submittedName>
</protein>